<dbReference type="GO" id="GO:0016301">
    <property type="term" value="F:kinase activity"/>
    <property type="evidence" value="ECO:0007669"/>
    <property type="project" value="UniProtKB-KW"/>
</dbReference>
<dbReference type="AlphaFoldDB" id="A0A6A0AIA6"/>
<proteinExistence type="predicted"/>
<comment type="cofactor">
    <cofactor evidence="1">
        <name>Mg(2+)</name>
        <dbReference type="ChEBI" id="CHEBI:18420"/>
    </cofactor>
</comment>
<feature type="domain" description="Alpha-glucan water dikinase phosphohistidine-like" evidence="8">
    <location>
        <begin position="2"/>
        <end position="65"/>
    </location>
</feature>
<keyword evidence="5" id="KW-0418">Kinase</keyword>
<evidence type="ECO:0000256" key="4">
    <source>
        <dbReference type="ARBA" id="ARBA00022741"/>
    </source>
</evidence>
<reference evidence="9 10" key="1">
    <citation type="submission" date="2020-02" db="EMBL/GenBank/DDBJ databases">
        <title>Draft genome sequence of Haematococcus lacustris strain NIES-144.</title>
        <authorList>
            <person name="Morimoto D."/>
            <person name="Nakagawa S."/>
            <person name="Yoshida T."/>
            <person name="Sawayama S."/>
        </authorList>
    </citation>
    <scope>NUCLEOTIDE SEQUENCE [LARGE SCALE GENOMIC DNA]</scope>
    <source>
        <strain evidence="9 10">NIES-144</strain>
    </source>
</reference>
<keyword evidence="4" id="KW-0547">Nucleotide-binding</keyword>
<feature type="non-terminal residue" evidence="9">
    <location>
        <position position="1"/>
    </location>
</feature>
<dbReference type="GO" id="GO:0005524">
    <property type="term" value="F:ATP binding"/>
    <property type="evidence" value="ECO:0007669"/>
    <property type="project" value="UniProtKB-KW"/>
</dbReference>
<evidence type="ECO:0000256" key="6">
    <source>
        <dbReference type="ARBA" id="ARBA00022840"/>
    </source>
</evidence>
<organism evidence="9 10">
    <name type="scientific">Haematococcus lacustris</name>
    <name type="common">Green alga</name>
    <name type="synonym">Haematococcus pluvialis</name>
    <dbReference type="NCBI Taxonomy" id="44745"/>
    <lineage>
        <taxon>Eukaryota</taxon>
        <taxon>Viridiplantae</taxon>
        <taxon>Chlorophyta</taxon>
        <taxon>core chlorophytes</taxon>
        <taxon>Chlorophyceae</taxon>
        <taxon>CS clade</taxon>
        <taxon>Chlamydomonadales</taxon>
        <taxon>Haematococcaceae</taxon>
        <taxon>Haematococcus</taxon>
    </lineage>
</organism>
<protein>
    <submittedName>
        <fullName evidence="9">PPDK_N domain-containing protein</fullName>
    </submittedName>
</protein>
<keyword evidence="10" id="KW-1185">Reference proteome</keyword>
<dbReference type="Proteomes" id="UP000485058">
    <property type="component" value="Unassembled WGS sequence"/>
</dbReference>
<evidence type="ECO:0000256" key="1">
    <source>
        <dbReference type="ARBA" id="ARBA00001946"/>
    </source>
</evidence>
<dbReference type="EMBL" id="BLLF01005945">
    <property type="protein sequence ID" value="GFH31784.1"/>
    <property type="molecule type" value="Genomic_DNA"/>
</dbReference>
<accession>A0A6A0AIA6</accession>
<dbReference type="GO" id="GO:0046872">
    <property type="term" value="F:metal ion binding"/>
    <property type="evidence" value="ECO:0007669"/>
    <property type="project" value="UniProtKB-KW"/>
</dbReference>
<comment type="caution">
    <text evidence="9">The sequence shown here is derived from an EMBL/GenBank/DDBJ whole genome shotgun (WGS) entry which is preliminary data.</text>
</comment>
<dbReference type="Pfam" id="PF22973">
    <property type="entry name" value="GWD1_pHisD"/>
    <property type="match status" value="1"/>
</dbReference>
<name>A0A6A0AIA6_HAELA</name>
<evidence type="ECO:0000256" key="7">
    <source>
        <dbReference type="ARBA" id="ARBA00022842"/>
    </source>
</evidence>
<dbReference type="InterPro" id="IPR054481">
    <property type="entry name" value="GWD1_pHisD"/>
</dbReference>
<sequence>GKVYSTPVLLLAEHVGGNEDIPLGVQAVLTRSATDVLSHAAIRARAQRVLLATCHDEAQWEALQVQLSWRQVTRRARCSCRCSRTEM</sequence>
<evidence type="ECO:0000259" key="8">
    <source>
        <dbReference type="Pfam" id="PF22973"/>
    </source>
</evidence>
<evidence type="ECO:0000256" key="3">
    <source>
        <dbReference type="ARBA" id="ARBA00022723"/>
    </source>
</evidence>
<keyword evidence="3" id="KW-0479">Metal-binding</keyword>
<evidence type="ECO:0000256" key="5">
    <source>
        <dbReference type="ARBA" id="ARBA00022777"/>
    </source>
</evidence>
<gene>
    <name evidence="9" type="ORF">HaLaN_30896</name>
</gene>
<evidence type="ECO:0000313" key="10">
    <source>
        <dbReference type="Proteomes" id="UP000485058"/>
    </source>
</evidence>
<dbReference type="PANTHER" id="PTHR46999">
    <property type="entry name" value="ALPHA-GLUCAN WATER DIKINASE 1, CHLOROPLASTIC-RELATED"/>
    <property type="match status" value="1"/>
</dbReference>
<evidence type="ECO:0000313" key="9">
    <source>
        <dbReference type="EMBL" id="GFH31784.1"/>
    </source>
</evidence>
<keyword evidence="6" id="KW-0067">ATP-binding</keyword>
<evidence type="ECO:0000256" key="2">
    <source>
        <dbReference type="ARBA" id="ARBA00022679"/>
    </source>
</evidence>
<keyword evidence="7" id="KW-0460">Magnesium</keyword>
<keyword evidence="2" id="KW-0808">Transferase</keyword>
<dbReference type="PANTHER" id="PTHR46999:SF2">
    <property type="entry name" value="CARBOHYDRATE-BINDING MODULE FAMILY 45 PROTEIN"/>
    <property type="match status" value="1"/>
</dbReference>